<comment type="catalytic activity">
    <reaction evidence="1">
        <text>Catalyzes the rearrangement of -S-S- bonds in proteins.</text>
        <dbReference type="EC" id="5.3.4.1"/>
    </reaction>
</comment>
<dbReference type="GO" id="GO:0003756">
    <property type="term" value="F:protein disulfide isomerase activity"/>
    <property type="evidence" value="ECO:0007669"/>
    <property type="project" value="UniProtKB-EC"/>
</dbReference>
<name>A0A8J2SL09_9STRA</name>
<dbReference type="PROSITE" id="PS00022">
    <property type="entry name" value="EGF_1"/>
    <property type="match status" value="1"/>
</dbReference>
<dbReference type="InterPro" id="IPR017937">
    <property type="entry name" value="Thioredoxin_CS"/>
</dbReference>
<dbReference type="AlphaFoldDB" id="A0A8J2SL09"/>
<keyword evidence="7" id="KW-0676">Redox-active center</keyword>
<evidence type="ECO:0000256" key="3">
    <source>
        <dbReference type="ARBA" id="ARBA00006347"/>
    </source>
</evidence>
<evidence type="ECO:0000256" key="2">
    <source>
        <dbReference type="ARBA" id="ARBA00004319"/>
    </source>
</evidence>
<dbReference type="GO" id="GO:0005788">
    <property type="term" value="C:endoplasmic reticulum lumen"/>
    <property type="evidence" value="ECO:0007669"/>
    <property type="project" value="UniProtKB-SubCell"/>
</dbReference>
<feature type="non-terminal residue" evidence="10">
    <location>
        <position position="1"/>
    </location>
</feature>
<keyword evidence="5" id="KW-0256">Endoplasmic reticulum</keyword>
<proteinExistence type="inferred from homology"/>
<evidence type="ECO:0000256" key="7">
    <source>
        <dbReference type="ARBA" id="ARBA00023284"/>
    </source>
</evidence>
<sequence length="670" mass="74024">LSGRGCGSIRYQPWGCCLFFGRKRPLGEAAMRRVAALLILHTIQALEEGKICFNGCSGHGACANFVCSCEPGWTGDDCSHSLVGGNATVQTLTAGHFNVTAKNWTKLLKKKDVVFIAFGSRSCLRCVGAEGAYAAAAPLLKKMGVPLARADADEPFFRELLQDLQLGSMPQVVAYRKLFAMPYAGLHAPNELVAFAQKLKQAAAPSLSSLNAALTFLGVDSEQARRALYDETGIEEEVTEEDTLPGTAARVLGLFSDIDIEDEESAEFMVAASERRQRHDVYFSRVDDPEISQALIDAGFADRTPAVIVANDGRLVSHVLDDAPDIGLGPWVDAETLPAVGELTHQNFARYEALSRPMLLLFLDLRGHDRGMELSGLSGGVPNRDLVEEFKAVRRDESFRDRVAFAYVDGVAQQDRMKALGLFGGARRLPAVAVNAKEEGVIAPYPESLPLDRAHLRDFLGAFLARRLRSKEDSDAFALQRQNDVFDAKWLPKRKPRKKPTEEVMGRYEVFGEDSIRAREVGKIDDVFVLNRDNFAEALAEKDVLILFHEEGCEACAALTVYYKKMAERFASLKIPSLVIARFDVTKETPPLDGLIAGPLPVIVLLPAHDKRPPFRFYSGLGKVQPMMKWVQASSDIAFDLPELCHLDPSEIEAYKHQVTERERRRRGEL</sequence>
<keyword evidence="11" id="KW-1185">Reference proteome</keyword>
<evidence type="ECO:0000256" key="5">
    <source>
        <dbReference type="ARBA" id="ARBA00022824"/>
    </source>
</evidence>
<evidence type="ECO:0000256" key="1">
    <source>
        <dbReference type="ARBA" id="ARBA00001182"/>
    </source>
</evidence>
<dbReference type="GO" id="GO:0034976">
    <property type="term" value="P:response to endoplasmic reticulum stress"/>
    <property type="evidence" value="ECO:0007669"/>
    <property type="project" value="TreeGrafter"/>
</dbReference>
<comment type="similarity">
    <text evidence="3">Belongs to the protein disulfide isomerase family.</text>
</comment>
<dbReference type="InterPro" id="IPR000742">
    <property type="entry name" value="EGF"/>
</dbReference>
<protein>
    <recommendedName>
        <fullName evidence="4">protein disulfide-isomerase</fullName>
        <ecNumber evidence="4">5.3.4.1</ecNumber>
    </recommendedName>
</protein>
<organism evidence="10 11">
    <name type="scientific">Pelagomonas calceolata</name>
    <dbReference type="NCBI Taxonomy" id="35677"/>
    <lineage>
        <taxon>Eukaryota</taxon>
        <taxon>Sar</taxon>
        <taxon>Stramenopiles</taxon>
        <taxon>Ochrophyta</taxon>
        <taxon>Pelagophyceae</taxon>
        <taxon>Pelagomonadales</taxon>
        <taxon>Pelagomonadaceae</taxon>
        <taxon>Pelagomonas</taxon>
    </lineage>
</organism>
<evidence type="ECO:0000259" key="9">
    <source>
        <dbReference type="PROSITE" id="PS01186"/>
    </source>
</evidence>
<dbReference type="InterPro" id="IPR036249">
    <property type="entry name" value="Thioredoxin-like_sf"/>
</dbReference>
<comment type="subcellular location">
    <subcellularLocation>
        <location evidence="2">Endoplasmic reticulum lumen</location>
    </subcellularLocation>
</comment>
<dbReference type="PROSITE" id="PS01186">
    <property type="entry name" value="EGF_2"/>
    <property type="match status" value="1"/>
</dbReference>
<dbReference type="Proteomes" id="UP000789595">
    <property type="component" value="Unassembled WGS sequence"/>
</dbReference>
<keyword evidence="6" id="KW-0413">Isomerase</keyword>
<dbReference type="Gene3D" id="3.40.30.10">
    <property type="entry name" value="Glutaredoxin"/>
    <property type="match status" value="3"/>
</dbReference>
<dbReference type="OrthoDB" id="427280at2759"/>
<dbReference type="Gene3D" id="2.10.25.10">
    <property type="entry name" value="Laminin"/>
    <property type="match status" value="1"/>
</dbReference>
<gene>
    <name evidence="10" type="ORF">PECAL_2P21070</name>
</gene>
<dbReference type="EMBL" id="CAKKNE010000002">
    <property type="protein sequence ID" value="CAH0369002.1"/>
    <property type="molecule type" value="Genomic_DNA"/>
</dbReference>
<dbReference type="PROSITE" id="PS00194">
    <property type="entry name" value="THIOREDOXIN_1"/>
    <property type="match status" value="1"/>
</dbReference>
<evidence type="ECO:0000313" key="11">
    <source>
        <dbReference type="Proteomes" id="UP000789595"/>
    </source>
</evidence>
<evidence type="ECO:0000259" key="8">
    <source>
        <dbReference type="PROSITE" id="PS00022"/>
    </source>
</evidence>
<dbReference type="EC" id="5.3.4.1" evidence="4"/>
<evidence type="ECO:0000256" key="6">
    <source>
        <dbReference type="ARBA" id="ARBA00023235"/>
    </source>
</evidence>
<dbReference type="CDD" id="cd00053">
    <property type="entry name" value="EGF"/>
    <property type="match status" value="1"/>
</dbReference>
<dbReference type="GO" id="GO:0006457">
    <property type="term" value="P:protein folding"/>
    <property type="evidence" value="ECO:0007669"/>
    <property type="project" value="TreeGrafter"/>
</dbReference>
<comment type="caution">
    <text evidence="10">The sequence shown here is derived from an EMBL/GenBank/DDBJ whole genome shotgun (WGS) entry which is preliminary data.</text>
</comment>
<evidence type="ECO:0000313" key="10">
    <source>
        <dbReference type="EMBL" id="CAH0369002.1"/>
    </source>
</evidence>
<dbReference type="PANTHER" id="PTHR18929">
    <property type="entry name" value="PROTEIN DISULFIDE ISOMERASE"/>
    <property type="match status" value="1"/>
</dbReference>
<reference evidence="10" key="1">
    <citation type="submission" date="2021-11" db="EMBL/GenBank/DDBJ databases">
        <authorList>
            <consortium name="Genoscope - CEA"/>
            <person name="William W."/>
        </authorList>
    </citation>
    <scope>NUCLEOTIDE SEQUENCE</scope>
</reference>
<accession>A0A8J2SL09</accession>
<evidence type="ECO:0000256" key="4">
    <source>
        <dbReference type="ARBA" id="ARBA00012723"/>
    </source>
</evidence>
<dbReference type="PANTHER" id="PTHR18929:SF132">
    <property type="entry name" value="PROTEIN DISULFIDE-ISOMERASE A3"/>
    <property type="match status" value="1"/>
</dbReference>
<feature type="domain" description="EGF-like" evidence="8 9">
    <location>
        <begin position="67"/>
        <end position="78"/>
    </location>
</feature>
<dbReference type="SUPFAM" id="SSF52833">
    <property type="entry name" value="Thioredoxin-like"/>
    <property type="match status" value="2"/>
</dbReference>